<dbReference type="PANTHER" id="PTHR48043:SF159">
    <property type="entry name" value="EG:EG0003.4 PROTEIN-RELATED"/>
    <property type="match status" value="1"/>
</dbReference>
<evidence type="ECO:0000256" key="2">
    <source>
        <dbReference type="ARBA" id="ARBA00022676"/>
    </source>
</evidence>
<dbReference type="PhylomeDB" id="B4JBJ8"/>
<evidence type="ECO:0000313" key="6">
    <source>
        <dbReference type="EMBL" id="EDW04021.1"/>
    </source>
</evidence>
<dbReference type="OrthoDB" id="5835829at2759"/>
<dbReference type="GO" id="GO:0008194">
    <property type="term" value="F:UDP-glycosyltransferase activity"/>
    <property type="evidence" value="ECO:0007669"/>
    <property type="project" value="InterPro"/>
</dbReference>
<protein>
    <submittedName>
        <fullName evidence="6">GH11567</fullName>
    </submittedName>
</protein>
<dbReference type="SUPFAM" id="SSF53756">
    <property type="entry name" value="UDP-Glycosyltransferase/glycogen phosphorylase"/>
    <property type="match status" value="1"/>
</dbReference>
<dbReference type="Proteomes" id="UP000001070">
    <property type="component" value="Unassembled WGS sequence"/>
</dbReference>
<dbReference type="FunCoup" id="B4JBJ8">
    <property type="interactions" value="204"/>
</dbReference>
<keyword evidence="4" id="KW-0472">Membrane</keyword>
<name>B4JBJ8_DROGR</name>
<dbReference type="CDD" id="cd03784">
    <property type="entry name" value="GT1_Gtf-like"/>
    <property type="match status" value="1"/>
</dbReference>
<dbReference type="AlphaFoldDB" id="B4JBJ8"/>
<feature type="transmembrane region" description="Helical" evidence="4">
    <location>
        <begin position="499"/>
        <end position="520"/>
    </location>
</feature>
<feature type="chain" id="PRO_5002812074" evidence="5">
    <location>
        <begin position="28"/>
        <end position="533"/>
    </location>
</feature>
<keyword evidence="4" id="KW-1133">Transmembrane helix</keyword>
<comment type="similarity">
    <text evidence="1">Belongs to the UDP-glycosyltransferase family.</text>
</comment>
<dbReference type="eggNOG" id="KOG1192">
    <property type="taxonomic scope" value="Eukaryota"/>
</dbReference>
<dbReference type="FunFam" id="3.40.50.2000:FF:000050">
    <property type="entry name" value="UDP-glucuronosyltransferase"/>
    <property type="match status" value="1"/>
</dbReference>
<evidence type="ECO:0000256" key="1">
    <source>
        <dbReference type="ARBA" id="ARBA00009995"/>
    </source>
</evidence>
<feature type="signal peptide" evidence="5">
    <location>
        <begin position="1"/>
        <end position="27"/>
    </location>
</feature>
<gene>
    <name evidence="6" type="primary">Dgri\GH11567</name>
    <name evidence="6" type="ORF">Dgri_GH11567</name>
</gene>
<keyword evidence="3" id="KW-0808">Transferase</keyword>
<keyword evidence="4" id="KW-0812">Transmembrane</keyword>
<evidence type="ECO:0000256" key="4">
    <source>
        <dbReference type="SAM" id="Phobius"/>
    </source>
</evidence>
<dbReference type="KEGG" id="dgr:6561789"/>
<dbReference type="InterPro" id="IPR050271">
    <property type="entry name" value="UDP-glycosyltransferase"/>
</dbReference>
<keyword evidence="5" id="KW-0732">Signal</keyword>
<dbReference type="InterPro" id="IPR002213">
    <property type="entry name" value="UDP_glucos_trans"/>
</dbReference>
<dbReference type="STRING" id="7222.B4JBJ8"/>
<evidence type="ECO:0000313" key="7">
    <source>
        <dbReference type="Proteomes" id="UP000001070"/>
    </source>
</evidence>
<keyword evidence="2" id="KW-0328">Glycosyltransferase</keyword>
<dbReference type="Gene3D" id="3.40.50.2000">
    <property type="entry name" value="Glycogen Phosphorylase B"/>
    <property type="match status" value="2"/>
</dbReference>
<evidence type="ECO:0000256" key="3">
    <source>
        <dbReference type="ARBA" id="ARBA00022679"/>
    </source>
</evidence>
<proteinExistence type="inferred from homology"/>
<keyword evidence="7" id="KW-1185">Reference proteome</keyword>
<accession>B4JBJ8</accession>
<organism evidence="7">
    <name type="scientific">Drosophila grimshawi</name>
    <name type="common">Hawaiian fruit fly</name>
    <name type="synonym">Idiomyia grimshawi</name>
    <dbReference type="NCBI Taxonomy" id="7222"/>
    <lineage>
        <taxon>Eukaryota</taxon>
        <taxon>Metazoa</taxon>
        <taxon>Ecdysozoa</taxon>
        <taxon>Arthropoda</taxon>
        <taxon>Hexapoda</taxon>
        <taxon>Insecta</taxon>
        <taxon>Pterygota</taxon>
        <taxon>Neoptera</taxon>
        <taxon>Endopterygota</taxon>
        <taxon>Diptera</taxon>
        <taxon>Brachycera</taxon>
        <taxon>Muscomorpha</taxon>
        <taxon>Ephydroidea</taxon>
        <taxon>Drosophilidae</taxon>
        <taxon>Drosophila</taxon>
        <taxon>Hawaiian Drosophila</taxon>
    </lineage>
</organism>
<reference evidence="6 7" key="1">
    <citation type="journal article" date="2007" name="Nature">
        <title>Evolution of genes and genomes on the Drosophila phylogeny.</title>
        <authorList>
            <consortium name="Drosophila 12 Genomes Consortium"/>
            <person name="Clark A.G."/>
            <person name="Eisen M.B."/>
            <person name="Smith D.R."/>
            <person name="Bergman C.M."/>
            <person name="Oliver B."/>
            <person name="Markow T.A."/>
            <person name="Kaufman T.C."/>
            <person name="Kellis M."/>
            <person name="Gelbart W."/>
            <person name="Iyer V.N."/>
            <person name="Pollard D.A."/>
            <person name="Sackton T.B."/>
            <person name="Larracuente A.M."/>
            <person name="Singh N.D."/>
            <person name="Abad J.P."/>
            <person name="Abt D.N."/>
            <person name="Adryan B."/>
            <person name="Aguade M."/>
            <person name="Akashi H."/>
            <person name="Anderson W.W."/>
            <person name="Aquadro C.F."/>
            <person name="Ardell D.H."/>
            <person name="Arguello R."/>
            <person name="Artieri C.G."/>
            <person name="Barbash D.A."/>
            <person name="Barker D."/>
            <person name="Barsanti P."/>
            <person name="Batterham P."/>
            <person name="Batzoglou S."/>
            <person name="Begun D."/>
            <person name="Bhutkar A."/>
            <person name="Blanco E."/>
            <person name="Bosak S.A."/>
            <person name="Bradley R.K."/>
            <person name="Brand A.D."/>
            <person name="Brent M.R."/>
            <person name="Brooks A.N."/>
            <person name="Brown R.H."/>
            <person name="Butlin R.K."/>
            <person name="Caggese C."/>
            <person name="Calvi B.R."/>
            <person name="Bernardo de Carvalho A."/>
            <person name="Caspi A."/>
            <person name="Castrezana S."/>
            <person name="Celniker S.E."/>
            <person name="Chang J.L."/>
            <person name="Chapple C."/>
            <person name="Chatterji S."/>
            <person name="Chinwalla A."/>
            <person name="Civetta A."/>
            <person name="Clifton S.W."/>
            <person name="Comeron J.M."/>
            <person name="Costello J.C."/>
            <person name="Coyne J.A."/>
            <person name="Daub J."/>
            <person name="David R.G."/>
            <person name="Delcher A.L."/>
            <person name="Delehaunty K."/>
            <person name="Do C.B."/>
            <person name="Ebling H."/>
            <person name="Edwards K."/>
            <person name="Eickbush T."/>
            <person name="Evans J.D."/>
            <person name="Filipski A."/>
            <person name="Findeiss S."/>
            <person name="Freyhult E."/>
            <person name="Fulton L."/>
            <person name="Fulton R."/>
            <person name="Garcia A.C."/>
            <person name="Gardiner A."/>
            <person name="Garfield D.A."/>
            <person name="Garvin B.E."/>
            <person name="Gibson G."/>
            <person name="Gilbert D."/>
            <person name="Gnerre S."/>
            <person name="Godfrey J."/>
            <person name="Good R."/>
            <person name="Gotea V."/>
            <person name="Gravely B."/>
            <person name="Greenberg A.J."/>
            <person name="Griffiths-Jones S."/>
            <person name="Gross S."/>
            <person name="Guigo R."/>
            <person name="Gustafson E.A."/>
            <person name="Haerty W."/>
            <person name="Hahn M.W."/>
            <person name="Halligan D.L."/>
            <person name="Halpern A.L."/>
            <person name="Halter G.M."/>
            <person name="Han M.V."/>
            <person name="Heger A."/>
            <person name="Hillier L."/>
            <person name="Hinrichs A.S."/>
            <person name="Holmes I."/>
            <person name="Hoskins R.A."/>
            <person name="Hubisz M.J."/>
            <person name="Hultmark D."/>
            <person name="Huntley M.A."/>
            <person name="Jaffe D.B."/>
            <person name="Jagadeeshan S."/>
            <person name="Jeck W.R."/>
            <person name="Johnson J."/>
            <person name="Jones C.D."/>
            <person name="Jordan W.C."/>
            <person name="Karpen G.H."/>
            <person name="Kataoka E."/>
            <person name="Keightley P.D."/>
            <person name="Kheradpour P."/>
            <person name="Kirkness E.F."/>
            <person name="Koerich L.B."/>
            <person name="Kristiansen K."/>
            <person name="Kudrna D."/>
            <person name="Kulathinal R.J."/>
            <person name="Kumar S."/>
            <person name="Kwok R."/>
            <person name="Lander E."/>
            <person name="Langley C.H."/>
            <person name="Lapoint R."/>
            <person name="Lazzaro B.P."/>
            <person name="Lee S.J."/>
            <person name="Levesque L."/>
            <person name="Li R."/>
            <person name="Lin C.F."/>
            <person name="Lin M.F."/>
            <person name="Lindblad-Toh K."/>
            <person name="Llopart A."/>
            <person name="Long M."/>
            <person name="Low L."/>
            <person name="Lozovsky E."/>
            <person name="Lu J."/>
            <person name="Luo M."/>
            <person name="Machado C.A."/>
            <person name="Makalowski W."/>
            <person name="Marzo M."/>
            <person name="Matsuda M."/>
            <person name="Matzkin L."/>
            <person name="McAllister B."/>
            <person name="McBride C.S."/>
            <person name="McKernan B."/>
            <person name="McKernan K."/>
            <person name="Mendez-Lago M."/>
            <person name="Minx P."/>
            <person name="Mollenhauer M.U."/>
            <person name="Montooth K."/>
            <person name="Mount S.M."/>
            <person name="Mu X."/>
            <person name="Myers E."/>
            <person name="Negre B."/>
            <person name="Newfeld S."/>
            <person name="Nielsen R."/>
            <person name="Noor M.A."/>
            <person name="O'Grady P."/>
            <person name="Pachter L."/>
            <person name="Papaceit M."/>
            <person name="Parisi M.J."/>
            <person name="Parisi M."/>
            <person name="Parts L."/>
            <person name="Pedersen J.S."/>
            <person name="Pesole G."/>
            <person name="Phillippy A.M."/>
            <person name="Ponting C.P."/>
            <person name="Pop M."/>
            <person name="Porcelli D."/>
            <person name="Powell J.R."/>
            <person name="Prohaska S."/>
            <person name="Pruitt K."/>
            <person name="Puig M."/>
            <person name="Quesneville H."/>
            <person name="Ram K.R."/>
            <person name="Rand D."/>
            <person name="Rasmussen M.D."/>
            <person name="Reed L.K."/>
            <person name="Reenan R."/>
            <person name="Reily A."/>
            <person name="Remington K.A."/>
            <person name="Rieger T.T."/>
            <person name="Ritchie M.G."/>
            <person name="Robin C."/>
            <person name="Rogers Y.H."/>
            <person name="Rohde C."/>
            <person name="Rozas J."/>
            <person name="Rubenfield M.J."/>
            <person name="Ruiz A."/>
            <person name="Russo S."/>
            <person name="Salzberg S.L."/>
            <person name="Sanchez-Gracia A."/>
            <person name="Saranga D.J."/>
            <person name="Sato H."/>
            <person name="Schaeffer S.W."/>
            <person name="Schatz M.C."/>
            <person name="Schlenke T."/>
            <person name="Schwartz R."/>
            <person name="Segarra C."/>
            <person name="Singh R.S."/>
            <person name="Sirot L."/>
            <person name="Sirota M."/>
            <person name="Sisneros N.B."/>
            <person name="Smith C.D."/>
            <person name="Smith T.F."/>
            <person name="Spieth J."/>
            <person name="Stage D.E."/>
            <person name="Stark A."/>
            <person name="Stephan W."/>
            <person name="Strausberg R.L."/>
            <person name="Strempel S."/>
            <person name="Sturgill D."/>
            <person name="Sutton G."/>
            <person name="Sutton G.G."/>
            <person name="Tao W."/>
            <person name="Teichmann S."/>
            <person name="Tobari Y.N."/>
            <person name="Tomimura Y."/>
            <person name="Tsolas J.M."/>
            <person name="Valente V.L."/>
            <person name="Venter E."/>
            <person name="Venter J.C."/>
            <person name="Vicario S."/>
            <person name="Vieira F.G."/>
            <person name="Vilella A.J."/>
            <person name="Villasante A."/>
            <person name="Walenz B."/>
            <person name="Wang J."/>
            <person name="Wasserman M."/>
            <person name="Watts T."/>
            <person name="Wilson D."/>
            <person name="Wilson R.K."/>
            <person name="Wing R.A."/>
            <person name="Wolfner M.F."/>
            <person name="Wong A."/>
            <person name="Wong G.K."/>
            <person name="Wu C.I."/>
            <person name="Wu G."/>
            <person name="Yamamoto D."/>
            <person name="Yang H.P."/>
            <person name="Yang S.P."/>
            <person name="Yorke J.A."/>
            <person name="Yoshida K."/>
            <person name="Zdobnov E."/>
            <person name="Zhang P."/>
            <person name="Zhang Y."/>
            <person name="Zimin A.V."/>
            <person name="Baldwin J."/>
            <person name="Abdouelleil A."/>
            <person name="Abdulkadir J."/>
            <person name="Abebe A."/>
            <person name="Abera B."/>
            <person name="Abreu J."/>
            <person name="Acer S.C."/>
            <person name="Aftuck L."/>
            <person name="Alexander A."/>
            <person name="An P."/>
            <person name="Anderson E."/>
            <person name="Anderson S."/>
            <person name="Arachi H."/>
            <person name="Azer M."/>
            <person name="Bachantsang P."/>
            <person name="Barry A."/>
            <person name="Bayul T."/>
            <person name="Berlin A."/>
            <person name="Bessette D."/>
            <person name="Bloom T."/>
            <person name="Blye J."/>
            <person name="Boguslavskiy L."/>
            <person name="Bonnet C."/>
            <person name="Boukhgalter B."/>
            <person name="Bourzgui I."/>
            <person name="Brown A."/>
            <person name="Cahill P."/>
            <person name="Channer S."/>
            <person name="Cheshatsang Y."/>
            <person name="Chuda L."/>
            <person name="Citroen M."/>
            <person name="Collymore A."/>
            <person name="Cooke P."/>
            <person name="Costello M."/>
            <person name="D'Aco K."/>
            <person name="Daza R."/>
            <person name="De Haan G."/>
            <person name="DeGray S."/>
            <person name="DeMaso C."/>
            <person name="Dhargay N."/>
            <person name="Dooley K."/>
            <person name="Dooley E."/>
            <person name="Doricent M."/>
            <person name="Dorje P."/>
            <person name="Dorjee K."/>
            <person name="Dupes A."/>
            <person name="Elong R."/>
            <person name="Falk J."/>
            <person name="Farina A."/>
            <person name="Faro S."/>
            <person name="Ferguson D."/>
            <person name="Fisher S."/>
            <person name="Foley C.D."/>
            <person name="Franke A."/>
            <person name="Friedrich D."/>
            <person name="Gadbois L."/>
            <person name="Gearin G."/>
            <person name="Gearin C.R."/>
            <person name="Giannoukos G."/>
            <person name="Goode T."/>
            <person name="Graham J."/>
            <person name="Grandbois E."/>
            <person name="Grewal S."/>
            <person name="Gyaltsen K."/>
            <person name="Hafez N."/>
            <person name="Hagos B."/>
            <person name="Hall J."/>
            <person name="Henson C."/>
            <person name="Hollinger A."/>
            <person name="Honan T."/>
            <person name="Huard M.D."/>
            <person name="Hughes L."/>
            <person name="Hurhula B."/>
            <person name="Husby M.E."/>
            <person name="Kamat A."/>
            <person name="Kanga B."/>
            <person name="Kashin S."/>
            <person name="Khazanovich D."/>
            <person name="Kisner P."/>
            <person name="Lance K."/>
            <person name="Lara M."/>
            <person name="Lee W."/>
            <person name="Lennon N."/>
            <person name="Letendre F."/>
            <person name="LeVine R."/>
            <person name="Lipovsky A."/>
            <person name="Liu X."/>
            <person name="Liu J."/>
            <person name="Liu S."/>
            <person name="Lokyitsang T."/>
            <person name="Lokyitsang Y."/>
            <person name="Lubonja R."/>
            <person name="Lui A."/>
            <person name="MacDonald P."/>
            <person name="Magnisalis V."/>
            <person name="Maru K."/>
            <person name="Matthews C."/>
            <person name="McCusker W."/>
            <person name="McDonough S."/>
            <person name="Mehta T."/>
            <person name="Meldrim J."/>
            <person name="Meneus L."/>
            <person name="Mihai O."/>
            <person name="Mihalev A."/>
            <person name="Mihova T."/>
            <person name="Mittelman R."/>
            <person name="Mlenga V."/>
            <person name="Montmayeur A."/>
            <person name="Mulrain L."/>
            <person name="Navidi A."/>
            <person name="Naylor J."/>
            <person name="Negash T."/>
            <person name="Nguyen T."/>
            <person name="Nguyen N."/>
            <person name="Nicol R."/>
            <person name="Norbu C."/>
            <person name="Norbu N."/>
            <person name="Novod N."/>
            <person name="O'Neill B."/>
            <person name="Osman S."/>
            <person name="Markiewicz E."/>
            <person name="Oyono O.L."/>
            <person name="Patti C."/>
            <person name="Phunkhang P."/>
            <person name="Pierre F."/>
            <person name="Priest M."/>
            <person name="Raghuraman S."/>
            <person name="Rege F."/>
            <person name="Reyes R."/>
            <person name="Rise C."/>
            <person name="Rogov P."/>
            <person name="Ross K."/>
            <person name="Ryan E."/>
            <person name="Settipalli S."/>
            <person name="Shea T."/>
            <person name="Sherpa N."/>
            <person name="Shi L."/>
            <person name="Shih D."/>
            <person name="Sparrow T."/>
            <person name="Spaulding J."/>
            <person name="Stalker J."/>
            <person name="Stange-Thomann N."/>
            <person name="Stavropoulos S."/>
            <person name="Stone C."/>
            <person name="Strader C."/>
            <person name="Tesfaye S."/>
            <person name="Thomson T."/>
            <person name="Thoulutsang Y."/>
            <person name="Thoulutsang D."/>
            <person name="Topham K."/>
            <person name="Topping I."/>
            <person name="Tsamla T."/>
            <person name="Vassiliev H."/>
            <person name="Vo A."/>
            <person name="Wangchuk T."/>
            <person name="Wangdi T."/>
            <person name="Weiand M."/>
            <person name="Wilkinson J."/>
            <person name="Wilson A."/>
            <person name="Yadav S."/>
            <person name="Young G."/>
            <person name="Yu Q."/>
            <person name="Zembek L."/>
            <person name="Zhong D."/>
            <person name="Zimmer A."/>
            <person name="Zwirko Z."/>
            <person name="Jaffe D.B."/>
            <person name="Alvarez P."/>
            <person name="Brockman W."/>
            <person name="Butler J."/>
            <person name="Chin C."/>
            <person name="Gnerre S."/>
            <person name="Grabherr M."/>
            <person name="Kleber M."/>
            <person name="Mauceli E."/>
            <person name="MacCallum I."/>
        </authorList>
    </citation>
    <scope>NUCLEOTIDE SEQUENCE [LARGE SCALE GENOMIC DNA]</scope>
    <source>
        <strain evidence="7">Tucson 15287-2541.00</strain>
    </source>
</reference>
<evidence type="ECO:0000256" key="5">
    <source>
        <dbReference type="SAM" id="SignalP"/>
    </source>
</evidence>
<dbReference type="HOGENOM" id="CLU_012949_0_0_1"/>
<dbReference type="Pfam" id="PF00201">
    <property type="entry name" value="UDPGT"/>
    <property type="match status" value="1"/>
</dbReference>
<sequence length="533" mass="60307">MVGQSVIFRLLMILAPLLLLESPPADCANILGLFSTISPSHLIVHMSVMRTLADRGHNVTIVSALKPKLVPHENITVIMAPFSEELNARIALHLENSSKEKSNIFYSIMKTMNTLLDSQLEFLKHPNVAAIYEKPQVKYDLLVLGYVMNDFQLGVAAKWDIPIVVSWIMGPFGFIDDQVGNIYDPSYVPSLPMSNNKDARVLDFGLRLRNFGIWICMKAITSAIDTQMNKYYKLAFGQEDSDFPTYHEMRRRISLLFYNYHSLSEGPVRPTVPQSIEIGGIQIKDQPDPLPNELAEFLGNATNGAIFFSLGTNVKATFFQPHIMEAIFNVLARQPLSVIWKWDDLEHKPGQAANIYFNSWLPQDDLLAHPNIKLFITHAGKGGVAEAQYHGVPMLALPIFGDQPANAEVMVASGFGISLDMLTLTEERLEQGINEVLSNSTYVKNVRKFSVLYRDRPLTPRQSVIYWTEYVLRHKGAYHMQSPSLHMHFVARNNLDVCAFVLFIIASSLVVFVFLLRLVYKRFTRSRDKVKKC</sequence>
<dbReference type="EMBL" id="CH916368">
    <property type="protein sequence ID" value="EDW04021.1"/>
    <property type="molecule type" value="Genomic_DNA"/>
</dbReference>
<dbReference type="OMA" id="ITKEYMA"/>
<dbReference type="PANTHER" id="PTHR48043">
    <property type="entry name" value="EG:EG0003.4 PROTEIN-RELATED"/>
    <property type="match status" value="1"/>
</dbReference>
<dbReference type="InParanoid" id="B4JBJ8"/>